<dbReference type="Proteomes" id="UP000013280">
    <property type="component" value="Unassembled WGS sequence"/>
</dbReference>
<dbReference type="SUPFAM" id="SSF53448">
    <property type="entry name" value="Nucleotide-diphospho-sugar transferases"/>
    <property type="match status" value="1"/>
</dbReference>
<reference evidence="3 4" key="1">
    <citation type="journal article" date="2013" name="Genome Announc.">
        <title>Draft Genome Sequence for Ralstonia sp. Strain OR214, a Bacterium with Potential for Bioremediation.</title>
        <authorList>
            <person name="Utturkar S.M."/>
            <person name="Bollmann A."/>
            <person name="Brzoska R.M."/>
            <person name="Klingeman D.M."/>
            <person name="Epstein S.E."/>
            <person name="Palumbo A.V."/>
            <person name="Brown S.D."/>
        </authorList>
    </citation>
    <scope>NUCLEOTIDE SEQUENCE [LARGE SCALE GENOMIC DNA]</scope>
    <source>
        <strain evidence="3 4">OR214</strain>
    </source>
</reference>
<protein>
    <recommendedName>
        <fullName evidence="2">Glycosyltransferase 2-like domain-containing protein</fullName>
    </recommendedName>
</protein>
<organism evidence="3 4">
    <name type="scientific">Ralstonia pickettii OR214</name>
    <dbReference type="NCBI Taxonomy" id="1264675"/>
    <lineage>
        <taxon>Bacteria</taxon>
        <taxon>Pseudomonadati</taxon>
        <taxon>Pseudomonadota</taxon>
        <taxon>Betaproteobacteria</taxon>
        <taxon>Burkholderiales</taxon>
        <taxon>Burkholderiaceae</taxon>
        <taxon>Ralstonia</taxon>
    </lineage>
</organism>
<evidence type="ECO:0000313" key="3">
    <source>
        <dbReference type="EMBL" id="ENZ77529.1"/>
    </source>
</evidence>
<dbReference type="InterPro" id="IPR029044">
    <property type="entry name" value="Nucleotide-diphossugar_trans"/>
</dbReference>
<dbReference type="RefSeq" id="WP_004631032.1">
    <property type="nucleotide sequence ID" value="NZ_APMQ01000006.1"/>
</dbReference>
<evidence type="ECO:0000256" key="1">
    <source>
        <dbReference type="ARBA" id="ARBA00038494"/>
    </source>
</evidence>
<name>R0E5X6_RALPI</name>
<evidence type="ECO:0000313" key="4">
    <source>
        <dbReference type="Proteomes" id="UP000013280"/>
    </source>
</evidence>
<dbReference type="Pfam" id="PF00535">
    <property type="entry name" value="Glycos_transf_2"/>
    <property type="match status" value="1"/>
</dbReference>
<comment type="similarity">
    <text evidence="1">Belongs to the glycosyltransferase 2 family. WaaE/KdtX subfamily.</text>
</comment>
<dbReference type="CDD" id="cd02511">
    <property type="entry name" value="Beta4Glucosyltransferase"/>
    <property type="match status" value="1"/>
</dbReference>
<accession>R0E5X6</accession>
<dbReference type="EMBL" id="APMQ01000006">
    <property type="protein sequence ID" value="ENZ77529.1"/>
    <property type="molecule type" value="Genomic_DNA"/>
</dbReference>
<dbReference type="InterPro" id="IPR001173">
    <property type="entry name" value="Glyco_trans_2-like"/>
</dbReference>
<dbReference type="PANTHER" id="PTHR43630:SF2">
    <property type="entry name" value="GLYCOSYLTRANSFERASE"/>
    <property type="match status" value="1"/>
</dbReference>
<comment type="caution">
    <text evidence="3">The sequence shown here is derived from an EMBL/GenBank/DDBJ whole genome shotgun (WGS) entry which is preliminary data.</text>
</comment>
<sequence>MSGKLTATILTRNEAHNIGDCIASLADLADQVIVLDSGSTDATRDIARARGAIVIEDNGTWPGFGPQKNRALDHATGEWVLSIDADERITPQLRTDILAAMHSASQTVFAMPRLSQFCGRFIRHAGWYPDPVMRLFRRGAARFSDDLVHEKLVFSGATGMLAHPLLHYSYRDYSDVLRKIEAYSSAGARQAFQAGKRATPSSALFHGVWAFVRTYVVQLGLLDGAQGFGVACMNAQASYYKYIKLWHLARTAQPRASDAHS</sequence>
<dbReference type="Gene3D" id="3.90.550.10">
    <property type="entry name" value="Spore Coat Polysaccharide Biosynthesis Protein SpsA, Chain A"/>
    <property type="match status" value="1"/>
</dbReference>
<dbReference type="AlphaFoldDB" id="R0E5X6"/>
<gene>
    <name evidence="3" type="ORF">OR214_02531</name>
</gene>
<dbReference type="PANTHER" id="PTHR43630">
    <property type="entry name" value="POLY-BETA-1,6-N-ACETYL-D-GLUCOSAMINE SYNTHASE"/>
    <property type="match status" value="1"/>
</dbReference>
<feature type="domain" description="Glycosyltransferase 2-like" evidence="2">
    <location>
        <begin position="9"/>
        <end position="125"/>
    </location>
</feature>
<dbReference type="PATRIC" id="fig|1264675.3.peg.2463"/>
<proteinExistence type="inferred from homology"/>
<evidence type="ECO:0000259" key="2">
    <source>
        <dbReference type="Pfam" id="PF00535"/>
    </source>
</evidence>